<gene>
    <name evidence="1" type="ORF">MELIAE_LOCUS8913</name>
</gene>
<dbReference type="AlphaFoldDB" id="A0A9P0BAC3"/>
<accession>A0A9P0BAC3</accession>
<keyword evidence="2" id="KW-1185">Reference proteome</keyword>
<evidence type="ECO:0000313" key="2">
    <source>
        <dbReference type="Proteomes" id="UP001154078"/>
    </source>
</evidence>
<sequence length="118" mass="13871">MVTSVESANSKGRDKQSFNISKYNQFEFKTEMQGSIITRDFIDGITVHTFRLRLSKTPVPLPSKFAYNSKIPINKKKLKDIQSVFQYIDEEHDEFYQDILQWPTKEKEEDSEVETENV</sequence>
<dbReference type="EMBL" id="OV121137">
    <property type="protein sequence ID" value="CAH0558634.1"/>
    <property type="molecule type" value="Genomic_DNA"/>
</dbReference>
<reference evidence="1" key="1">
    <citation type="submission" date="2021-12" db="EMBL/GenBank/DDBJ databases">
        <authorList>
            <person name="King R."/>
        </authorList>
    </citation>
    <scope>NUCLEOTIDE SEQUENCE</scope>
</reference>
<protein>
    <submittedName>
        <fullName evidence="1">Uncharacterized protein</fullName>
    </submittedName>
</protein>
<dbReference type="OrthoDB" id="6769807at2759"/>
<proteinExistence type="predicted"/>
<organism evidence="1 2">
    <name type="scientific">Brassicogethes aeneus</name>
    <name type="common">Rape pollen beetle</name>
    <name type="synonym">Meligethes aeneus</name>
    <dbReference type="NCBI Taxonomy" id="1431903"/>
    <lineage>
        <taxon>Eukaryota</taxon>
        <taxon>Metazoa</taxon>
        <taxon>Ecdysozoa</taxon>
        <taxon>Arthropoda</taxon>
        <taxon>Hexapoda</taxon>
        <taxon>Insecta</taxon>
        <taxon>Pterygota</taxon>
        <taxon>Neoptera</taxon>
        <taxon>Endopterygota</taxon>
        <taxon>Coleoptera</taxon>
        <taxon>Polyphaga</taxon>
        <taxon>Cucujiformia</taxon>
        <taxon>Nitidulidae</taxon>
        <taxon>Meligethinae</taxon>
        <taxon>Brassicogethes</taxon>
    </lineage>
</organism>
<evidence type="ECO:0000313" key="1">
    <source>
        <dbReference type="EMBL" id="CAH0558634.1"/>
    </source>
</evidence>
<dbReference type="Proteomes" id="UP001154078">
    <property type="component" value="Chromosome 6"/>
</dbReference>
<name>A0A9P0BAC3_BRAAE</name>